<keyword evidence="2" id="KW-1185">Reference proteome</keyword>
<dbReference type="AlphaFoldDB" id="A0A2T0WFS6"/>
<dbReference type="OrthoDB" id="1523452at2"/>
<evidence type="ECO:0000313" key="2">
    <source>
        <dbReference type="Proteomes" id="UP000238157"/>
    </source>
</evidence>
<dbReference type="Proteomes" id="UP000238157">
    <property type="component" value="Unassembled WGS sequence"/>
</dbReference>
<evidence type="ECO:0000313" key="1">
    <source>
        <dbReference type="EMBL" id="PRY85522.1"/>
    </source>
</evidence>
<reference evidence="1 2" key="1">
    <citation type="submission" date="2018-03" db="EMBL/GenBank/DDBJ databases">
        <title>Genomic Encyclopedia of Archaeal and Bacterial Type Strains, Phase II (KMG-II): from individual species to whole genera.</title>
        <authorList>
            <person name="Goeker M."/>
        </authorList>
    </citation>
    <scope>NUCLEOTIDE SEQUENCE [LARGE SCALE GENOMIC DNA]</scope>
    <source>
        <strain evidence="1 2">DSM 27929</strain>
    </source>
</reference>
<dbReference type="RefSeq" id="WP_106135049.1">
    <property type="nucleotide sequence ID" value="NZ_PVTR01000012.1"/>
</dbReference>
<name>A0A2T0WFS6_9BACT</name>
<comment type="caution">
    <text evidence="1">The sequence shown here is derived from an EMBL/GenBank/DDBJ whole genome shotgun (WGS) entry which is preliminary data.</text>
</comment>
<dbReference type="InterPro" id="IPR014985">
    <property type="entry name" value="WbqC"/>
</dbReference>
<dbReference type="EMBL" id="PVTR01000012">
    <property type="protein sequence ID" value="PRY85522.1"/>
    <property type="molecule type" value="Genomic_DNA"/>
</dbReference>
<sequence>MGILTELFYLPHIEYFAAIEGHGILLLDDLERFQKQSLRNRTSLLLANKVETLSVPVYEGNKKKPYKDIQIDYGQKWLNIHLRGIQSAYGKAPFFEYYFPYIEEVYSQKLQYLIDLNAALLTVCLKLLRMDIEVKFLSETSESIEYSDIRGLIRAKEGFETRDFYQSEPYRQLFGVEFVPNLSVIDLLFCEGPEAMSLIKGSKKK</sequence>
<gene>
    <name evidence="1" type="ORF">CLW00_112103</name>
</gene>
<accession>A0A2T0WFS6</accession>
<dbReference type="Pfam" id="PF08889">
    <property type="entry name" value="WbqC"/>
    <property type="match status" value="2"/>
</dbReference>
<protein>
    <submittedName>
        <fullName evidence="1">WbqC-like protein</fullName>
    </submittedName>
</protein>
<organism evidence="1 2">
    <name type="scientific">Mongoliibacter ruber</name>
    <dbReference type="NCBI Taxonomy" id="1750599"/>
    <lineage>
        <taxon>Bacteria</taxon>
        <taxon>Pseudomonadati</taxon>
        <taxon>Bacteroidota</taxon>
        <taxon>Cytophagia</taxon>
        <taxon>Cytophagales</taxon>
        <taxon>Cyclobacteriaceae</taxon>
        <taxon>Mongoliibacter</taxon>
    </lineage>
</organism>
<proteinExistence type="predicted"/>